<feature type="transmembrane region" description="Helical" evidence="1">
    <location>
        <begin position="30"/>
        <end position="50"/>
    </location>
</feature>
<keyword evidence="2" id="KW-0732">Signal</keyword>
<dbReference type="Ensembl" id="ENSZLMT00000008948.1">
    <property type="protein sequence ID" value="ENSZLMP00000008711.1"/>
    <property type="gene ID" value="ENSZLMG00000006135.1"/>
</dbReference>
<protein>
    <submittedName>
        <fullName evidence="3">Uncharacterized protein</fullName>
    </submittedName>
</protein>
<accession>A0A8D2QQ59</accession>
<name>A0A8D2QQ59_ZOSLA</name>
<evidence type="ECO:0000313" key="3">
    <source>
        <dbReference type="Ensembl" id="ENSZLMP00000008711.1"/>
    </source>
</evidence>
<keyword evidence="1" id="KW-0812">Transmembrane</keyword>
<evidence type="ECO:0000256" key="2">
    <source>
        <dbReference type="SAM" id="SignalP"/>
    </source>
</evidence>
<feature type="signal peptide" evidence="2">
    <location>
        <begin position="1"/>
        <end position="20"/>
    </location>
</feature>
<evidence type="ECO:0000256" key="1">
    <source>
        <dbReference type="SAM" id="Phobius"/>
    </source>
</evidence>
<reference evidence="3" key="2">
    <citation type="submission" date="2025-09" db="UniProtKB">
        <authorList>
            <consortium name="Ensembl"/>
        </authorList>
    </citation>
    <scope>IDENTIFICATION</scope>
</reference>
<feature type="chain" id="PRO_5034250971" evidence="2">
    <location>
        <begin position="21"/>
        <end position="110"/>
    </location>
</feature>
<organism evidence="3 4">
    <name type="scientific">Zosterops lateralis melanops</name>
    <dbReference type="NCBI Taxonomy" id="1220523"/>
    <lineage>
        <taxon>Eukaryota</taxon>
        <taxon>Metazoa</taxon>
        <taxon>Chordata</taxon>
        <taxon>Craniata</taxon>
        <taxon>Vertebrata</taxon>
        <taxon>Euteleostomi</taxon>
        <taxon>Archelosauria</taxon>
        <taxon>Archosauria</taxon>
        <taxon>Dinosauria</taxon>
        <taxon>Saurischia</taxon>
        <taxon>Theropoda</taxon>
        <taxon>Coelurosauria</taxon>
        <taxon>Aves</taxon>
        <taxon>Neognathae</taxon>
        <taxon>Neoaves</taxon>
        <taxon>Telluraves</taxon>
        <taxon>Australaves</taxon>
        <taxon>Passeriformes</taxon>
        <taxon>Sylvioidea</taxon>
        <taxon>Zosteropidae</taxon>
        <taxon>Zosterops</taxon>
    </lineage>
</organism>
<evidence type="ECO:0000313" key="4">
    <source>
        <dbReference type="Proteomes" id="UP000694401"/>
    </source>
</evidence>
<reference evidence="3" key="1">
    <citation type="submission" date="2025-08" db="UniProtKB">
        <authorList>
            <consortium name="Ensembl"/>
        </authorList>
    </citation>
    <scope>IDENTIFICATION</scope>
</reference>
<keyword evidence="1" id="KW-0472">Membrane</keyword>
<proteinExistence type="predicted"/>
<dbReference type="Proteomes" id="UP000694401">
    <property type="component" value="Unassembled WGS sequence"/>
</dbReference>
<keyword evidence="4" id="KW-1185">Reference proteome</keyword>
<sequence length="110" mass="11994">FTVRTIVIFLLLFIYQTCISHSVSSCLSCSAGTIVGAVMSIVASCLIQIFNSSCSTVSYMNALKPRSVFCMYLCGNTEMASFDSDEDTVFKGLLKTRNIQGRLSIPLVIT</sequence>
<dbReference type="AlphaFoldDB" id="A0A8D2QQ59"/>
<keyword evidence="1" id="KW-1133">Transmembrane helix</keyword>